<keyword evidence="17" id="KW-1185">Reference proteome</keyword>
<evidence type="ECO:0000256" key="11">
    <source>
        <dbReference type="ARBA" id="ARBA00022989"/>
    </source>
</evidence>
<evidence type="ECO:0000256" key="12">
    <source>
        <dbReference type="ARBA" id="ARBA00023012"/>
    </source>
</evidence>
<dbReference type="EMBL" id="CP003360">
    <property type="protein sequence ID" value="AFM23909.1"/>
    <property type="molecule type" value="Genomic_DNA"/>
</dbReference>
<dbReference type="Gene3D" id="3.30.565.10">
    <property type="entry name" value="Histidine kinase-like ATPase, C-terminal domain"/>
    <property type="match status" value="1"/>
</dbReference>
<comment type="catalytic activity">
    <reaction evidence="1">
        <text>ATP + protein L-histidine = ADP + protein N-phospho-L-histidine.</text>
        <dbReference type="EC" id="2.7.13.3"/>
    </reaction>
</comment>
<feature type="domain" description="GAF" evidence="15">
    <location>
        <begin position="224"/>
        <end position="361"/>
    </location>
</feature>
<evidence type="ECO:0000256" key="9">
    <source>
        <dbReference type="ARBA" id="ARBA00022777"/>
    </source>
</evidence>
<feature type="transmembrane region" description="Helical" evidence="14">
    <location>
        <begin position="138"/>
        <end position="159"/>
    </location>
</feature>
<dbReference type="GO" id="GO:0000155">
    <property type="term" value="F:phosphorelay sensor kinase activity"/>
    <property type="evidence" value="ECO:0007669"/>
    <property type="project" value="InterPro"/>
</dbReference>
<dbReference type="eggNOG" id="COG3275">
    <property type="taxonomic scope" value="Bacteria"/>
</dbReference>
<dbReference type="HOGENOM" id="CLU_020473_3_3_7"/>
<dbReference type="EC" id="2.7.13.3" evidence="3"/>
<dbReference type="InterPro" id="IPR003018">
    <property type="entry name" value="GAF"/>
</dbReference>
<dbReference type="InterPro" id="IPR036890">
    <property type="entry name" value="HATPase_C_sf"/>
</dbReference>
<dbReference type="InterPro" id="IPR010559">
    <property type="entry name" value="Sig_transdc_His_kin_internal"/>
</dbReference>
<evidence type="ECO:0000256" key="13">
    <source>
        <dbReference type="ARBA" id="ARBA00023136"/>
    </source>
</evidence>
<dbReference type="Pfam" id="PF07694">
    <property type="entry name" value="5TM-5TMR_LYT"/>
    <property type="match status" value="1"/>
</dbReference>
<keyword evidence="13 14" id="KW-0472">Membrane</keyword>
<keyword evidence="9" id="KW-0418">Kinase</keyword>
<name>I4C2W8_DESTA</name>
<evidence type="ECO:0000256" key="2">
    <source>
        <dbReference type="ARBA" id="ARBA00004651"/>
    </source>
</evidence>
<comment type="subcellular location">
    <subcellularLocation>
        <location evidence="2">Cell membrane</location>
        <topology evidence="2">Multi-pass membrane protein</topology>
    </subcellularLocation>
</comment>
<evidence type="ECO:0000256" key="4">
    <source>
        <dbReference type="ARBA" id="ARBA00022475"/>
    </source>
</evidence>
<evidence type="ECO:0000256" key="10">
    <source>
        <dbReference type="ARBA" id="ARBA00022840"/>
    </source>
</evidence>
<evidence type="ECO:0000256" key="5">
    <source>
        <dbReference type="ARBA" id="ARBA00022553"/>
    </source>
</evidence>
<dbReference type="SUPFAM" id="SSF55781">
    <property type="entry name" value="GAF domain-like"/>
    <property type="match status" value="1"/>
</dbReference>
<dbReference type="KEGG" id="dti:Desti_1196"/>
<keyword evidence="7 14" id="KW-0812">Transmembrane</keyword>
<keyword evidence="8" id="KW-0547">Nucleotide-binding</keyword>
<sequence length="558" mass="61682">MILFFSLLKTMSVFLVVGYVYCKSPWFRPLTGEQLTLRDKIHLYFFFSSLSILGSYLGHPIQDALANTRAIGPVLAGLIGGPVLGTAVGFTGGLHRFTLGGFTALSCGLSTTVEGCIGGLIHLWLFRRQRSEGMFSPAIALVTTAGAEVVQMIIILLVSRPFADALALVKVIAFPMIFTSSLGCALFMSIIRDQRNMHDKTAAIFSAHALKIAERTLNILRSGFNRNTARDLARIIQEETNVSAVAITDRDSVLAFTGMGADHHRVGDPISSDLTKRVIAGNTVIYADGIRDQFRCSVSPTCPLNSALVLPLTIDDEVIGTIKLYESGDKRFLFMNRSLGEGIARLLSNQLLLSRYEEQKNLLMMAELKLLHAQVNPHFLFNAINTIVAIVRTDADRARELLIQLANFFRQNLKRNTGLSTLEEELAHVNSYLEIEKARFEGRFRVETDVDPTLLALKIPTFTLQPLIENAIKHGISHMLEPGVARIRAQHDNNVALIEIEDNAGMFCENGNHDGLGIRIVDRRLKSFMGPHCGAIVSCTPHEFTRVSIRIPLQDNQV</sequence>
<dbReference type="OrthoDB" id="2514702at2"/>
<keyword evidence="6" id="KW-0808">Transferase</keyword>
<dbReference type="Proteomes" id="UP000006055">
    <property type="component" value="Chromosome"/>
</dbReference>
<keyword evidence="11 14" id="KW-1133">Transmembrane helix</keyword>
<dbReference type="Gene3D" id="1.10.1760.20">
    <property type="match status" value="1"/>
</dbReference>
<dbReference type="InterPro" id="IPR011620">
    <property type="entry name" value="Sig_transdc_His_kinase_LytS_TM"/>
</dbReference>
<evidence type="ECO:0000313" key="17">
    <source>
        <dbReference type="Proteomes" id="UP000006055"/>
    </source>
</evidence>
<accession>I4C2W8</accession>
<evidence type="ECO:0000256" key="3">
    <source>
        <dbReference type="ARBA" id="ARBA00012438"/>
    </source>
</evidence>
<protein>
    <recommendedName>
        <fullName evidence="3">histidine kinase</fullName>
        <ecNumber evidence="3">2.7.13.3</ecNumber>
    </recommendedName>
</protein>
<dbReference type="AlphaFoldDB" id="I4C2W8"/>
<keyword evidence="4" id="KW-1003">Cell membrane</keyword>
<organism evidence="16 17">
    <name type="scientific">Desulfomonile tiedjei (strain ATCC 49306 / DSM 6799 / DCB-1)</name>
    <dbReference type="NCBI Taxonomy" id="706587"/>
    <lineage>
        <taxon>Bacteria</taxon>
        <taxon>Pseudomonadati</taxon>
        <taxon>Thermodesulfobacteriota</taxon>
        <taxon>Desulfomonilia</taxon>
        <taxon>Desulfomonilales</taxon>
        <taxon>Desulfomonilaceae</taxon>
        <taxon>Desulfomonile</taxon>
    </lineage>
</organism>
<dbReference type="PANTHER" id="PTHR34220:SF10">
    <property type="entry name" value="SENSOR HISTIDINE KINASE BTSS"/>
    <property type="match status" value="1"/>
</dbReference>
<feature type="transmembrane region" description="Helical" evidence="14">
    <location>
        <begin position="102"/>
        <end position="126"/>
    </location>
</feature>
<evidence type="ECO:0000259" key="15">
    <source>
        <dbReference type="SMART" id="SM00065"/>
    </source>
</evidence>
<proteinExistence type="predicted"/>
<dbReference type="SUPFAM" id="SSF55874">
    <property type="entry name" value="ATPase domain of HSP90 chaperone/DNA topoisomerase II/histidine kinase"/>
    <property type="match status" value="1"/>
</dbReference>
<dbReference type="InterPro" id="IPR029016">
    <property type="entry name" value="GAF-like_dom_sf"/>
</dbReference>
<feature type="transmembrane region" description="Helical" evidence="14">
    <location>
        <begin position="70"/>
        <end position="90"/>
    </location>
</feature>
<dbReference type="GO" id="GO:0071555">
    <property type="term" value="P:cell wall organization"/>
    <property type="evidence" value="ECO:0007669"/>
    <property type="project" value="InterPro"/>
</dbReference>
<feature type="transmembrane region" description="Helical" evidence="14">
    <location>
        <begin position="41"/>
        <end position="58"/>
    </location>
</feature>
<evidence type="ECO:0000256" key="7">
    <source>
        <dbReference type="ARBA" id="ARBA00022692"/>
    </source>
</evidence>
<feature type="transmembrane region" description="Helical" evidence="14">
    <location>
        <begin position="171"/>
        <end position="191"/>
    </location>
</feature>
<evidence type="ECO:0000256" key="8">
    <source>
        <dbReference type="ARBA" id="ARBA00022741"/>
    </source>
</evidence>
<dbReference type="RefSeq" id="WP_014809061.1">
    <property type="nucleotide sequence ID" value="NC_018025.1"/>
</dbReference>
<gene>
    <name evidence="16" type="ordered locus">Desti_1196</name>
</gene>
<reference evidence="17" key="1">
    <citation type="submission" date="2012-06" db="EMBL/GenBank/DDBJ databases">
        <title>Complete sequence of chromosome of Desulfomonile tiedjei DSM 6799.</title>
        <authorList>
            <person name="Lucas S."/>
            <person name="Copeland A."/>
            <person name="Lapidus A."/>
            <person name="Glavina del Rio T."/>
            <person name="Dalin E."/>
            <person name="Tice H."/>
            <person name="Bruce D."/>
            <person name="Goodwin L."/>
            <person name="Pitluck S."/>
            <person name="Peters L."/>
            <person name="Ovchinnikova G."/>
            <person name="Zeytun A."/>
            <person name="Lu M."/>
            <person name="Kyrpides N."/>
            <person name="Mavromatis K."/>
            <person name="Ivanova N."/>
            <person name="Brettin T."/>
            <person name="Detter J.C."/>
            <person name="Han C."/>
            <person name="Larimer F."/>
            <person name="Land M."/>
            <person name="Hauser L."/>
            <person name="Markowitz V."/>
            <person name="Cheng J.-F."/>
            <person name="Hugenholtz P."/>
            <person name="Woyke T."/>
            <person name="Wu D."/>
            <person name="Spring S."/>
            <person name="Schroeder M."/>
            <person name="Brambilla E."/>
            <person name="Klenk H.-P."/>
            <person name="Eisen J.A."/>
        </authorList>
    </citation>
    <scope>NUCLEOTIDE SEQUENCE [LARGE SCALE GENOMIC DNA]</scope>
    <source>
        <strain evidence="17">ATCC 49306 / DSM 6799 / DCB-1</strain>
    </source>
</reference>
<evidence type="ECO:0000313" key="16">
    <source>
        <dbReference type="EMBL" id="AFM23909.1"/>
    </source>
</evidence>
<keyword evidence="5" id="KW-0597">Phosphoprotein</keyword>
<dbReference type="STRING" id="706587.Desti_1196"/>
<dbReference type="Pfam" id="PF06580">
    <property type="entry name" value="His_kinase"/>
    <property type="match status" value="1"/>
</dbReference>
<evidence type="ECO:0000256" key="14">
    <source>
        <dbReference type="SAM" id="Phobius"/>
    </source>
</evidence>
<dbReference type="GO" id="GO:0005524">
    <property type="term" value="F:ATP binding"/>
    <property type="evidence" value="ECO:0007669"/>
    <property type="project" value="UniProtKB-KW"/>
</dbReference>
<dbReference type="PANTHER" id="PTHR34220">
    <property type="entry name" value="SENSOR HISTIDINE KINASE YPDA"/>
    <property type="match status" value="1"/>
</dbReference>
<dbReference type="SMART" id="SM00065">
    <property type="entry name" value="GAF"/>
    <property type="match status" value="1"/>
</dbReference>
<evidence type="ECO:0000256" key="6">
    <source>
        <dbReference type="ARBA" id="ARBA00022679"/>
    </source>
</evidence>
<dbReference type="InterPro" id="IPR050640">
    <property type="entry name" value="Bact_2-comp_sensor_kinase"/>
</dbReference>
<keyword evidence="12" id="KW-0902">Two-component regulatory system</keyword>
<dbReference type="GO" id="GO:0005886">
    <property type="term" value="C:plasma membrane"/>
    <property type="evidence" value="ECO:0007669"/>
    <property type="project" value="UniProtKB-SubCell"/>
</dbReference>
<evidence type="ECO:0000256" key="1">
    <source>
        <dbReference type="ARBA" id="ARBA00000085"/>
    </source>
</evidence>
<dbReference type="PATRIC" id="fig|706587.4.peg.1366"/>
<keyword evidence="10" id="KW-0067">ATP-binding</keyword>
<dbReference type="Gene3D" id="3.30.450.40">
    <property type="match status" value="1"/>
</dbReference>